<dbReference type="InterPro" id="IPR051260">
    <property type="entry name" value="Diverse_substr_monoxygenases"/>
</dbReference>
<dbReference type="InterPro" id="IPR011251">
    <property type="entry name" value="Luciferase-like_dom"/>
</dbReference>
<dbReference type="EMBL" id="ML977321">
    <property type="protein sequence ID" value="KAF2116024.1"/>
    <property type="molecule type" value="Genomic_DNA"/>
</dbReference>
<reference evidence="2" key="1">
    <citation type="journal article" date="2020" name="Stud. Mycol.">
        <title>101 Dothideomycetes genomes: a test case for predicting lifestyles and emergence of pathogens.</title>
        <authorList>
            <person name="Haridas S."/>
            <person name="Albert R."/>
            <person name="Binder M."/>
            <person name="Bloem J."/>
            <person name="Labutti K."/>
            <person name="Salamov A."/>
            <person name="Andreopoulos B."/>
            <person name="Baker S."/>
            <person name="Barry K."/>
            <person name="Bills G."/>
            <person name="Bluhm B."/>
            <person name="Cannon C."/>
            <person name="Castanera R."/>
            <person name="Culley D."/>
            <person name="Daum C."/>
            <person name="Ezra D."/>
            <person name="Gonzalez J."/>
            <person name="Henrissat B."/>
            <person name="Kuo A."/>
            <person name="Liang C."/>
            <person name="Lipzen A."/>
            <person name="Lutzoni F."/>
            <person name="Magnuson J."/>
            <person name="Mondo S."/>
            <person name="Nolan M."/>
            <person name="Ohm R."/>
            <person name="Pangilinan J."/>
            <person name="Park H.-J."/>
            <person name="Ramirez L."/>
            <person name="Alfaro M."/>
            <person name="Sun H."/>
            <person name="Tritt A."/>
            <person name="Yoshinaga Y."/>
            <person name="Zwiers L.-H."/>
            <person name="Turgeon B."/>
            <person name="Goodwin S."/>
            <person name="Spatafora J."/>
            <person name="Crous P."/>
            <person name="Grigoriev I."/>
        </authorList>
    </citation>
    <scope>NUCLEOTIDE SEQUENCE</scope>
    <source>
        <strain evidence="2">CBS 627.86</strain>
    </source>
</reference>
<name>A0A6A5ZAB1_9PLEO</name>
<proteinExistence type="predicted"/>
<dbReference type="Pfam" id="PF00296">
    <property type="entry name" value="Bac_luciferase"/>
    <property type="match status" value="1"/>
</dbReference>
<keyword evidence="3" id="KW-1185">Reference proteome</keyword>
<sequence length="260" mass="29631">MANTTVNATYSASNGTGSKKQILLNAFDMSTVGHLSPSQWNASISSSCSPYISNPSQNPKDRSFSKRDLQYWVDLAKLLEREKSMRCSLPTHIAATIHIKDLSTTPFRLEYRHELEEGAFNAIKLDSPIEHDKRYAQADEYLRVLYKLWEGSWAPDAISPKSDEDEYADPDKIRTIHHKGKYFTLDSRHIVDPSPQRTPLLFQAGTSPAGSEFAATLRVFTLTLRLRPKIRKDQTACSRQGPRPTFIEVLRNIHAHHWRH</sequence>
<accession>A0A6A5ZAB1</accession>
<dbReference type="Gene3D" id="3.20.20.30">
    <property type="entry name" value="Luciferase-like domain"/>
    <property type="match status" value="1"/>
</dbReference>
<protein>
    <submittedName>
        <fullName evidence="2">Luciferase-like domain-containing protein</fullName>
    </submittedName>
</protein>
<dbReference type="PANTHER" id="PTHR30011">
    <property type="entry name" value="ALKANESULFONATE MONOOXYGENASE-RELATED"/>
    <property type="match status" value="1"/>
</dbReference>
<dbReference type="OrthoDB" id="8922241at2759"/>
<dbReference type="GO" id="GO:0016705">
    <property type="term" value="F:oxidoreductase activity, acting on paired donors, with incorporation or reduction of molecular oxygen"/>
    <property type="evidence" value="ECO:0007669"/>
    <property type="project" value="InterPro"/>
</dbReference>
<evidence type="ECO:0000259" key="1">
    <source>
        <dbReference type="Pfam" id="PF00296"/>
    </source>
</evidence>
<dbReference type="SUPFAM" id="SSF51679">
    <property type="entry name" value="Bacterial luciferase-like"/>
    <property type="match status" value="1"/>
</dbReference>
<feature type="domain" description="Luciferase-like" evidence="1">
    <location>
        <begin position="129"/>
        <end position="218"/>
    </location>
</feature>
<dbReference type="Proteomes" id="UP000799770">
    <property type="component" value="Unassembled WGS sequence"/>
</dbReference>
<gene>
    <name evidence="2" type="ORF">BDV96DRAFT_598807</name>
</gene>
<dbReference type="AlphaFoldDB" id="A0A6A5ZAB1"/>
<evidence type="ECO:0000313" key="3">
    <source>
        <dbReference type="Proteomes" id="UP000799770"/>
    </source>
</evidence>
<dbReference type="PANTHER" id="PTHR30011:SF30">
    <property type="entry name" value="XENOBIOTIC COMPOUND MONOOXYGENASE, DSZA FAMILY (AFU_ORTHOLOGUE AFUA_6G01920)"/>
    <property type="match status" value="1"/>
</dbReference>
<evidence type="ECO:0000313" key="2">
    <source>
        <dbReference type="EMBL" id="KAF2116024.1"/>
    </source>
</evidence>
<dbReference type="InterPro" id="IPR036661">
    <property type="entry name" value="Luciferase-like_sf"/>
</dbReference>
<organism evidence="2 3">
    <name type="scientific">Lophiotrema nucula</name>
    <dbReference type="NCBI Taxonomy" id="690887"/>
    <lineage>
        <taxon>Eukaryota</taxon>
        <taxon>Fungi</taxon>
        <taxon>Dikarya</taxon>
        <taxon>Ascomycota</taxon>
        <taxon>Pezizomycotina</taxon>
        <taxon>Dothideomycetes</taxon>
        <taxon>Pleosporomycetidae</taxon>
        <taxon>Pleosporales</taxon>
        <taxon>Lophiotremataceae</taxon>
        <taxon>Lophiotrema</taxon>
    </lineage>
</organism>